<dbReference type="Gene3D" id="2.160.10.10">
    <property type="entry name" value="Hexapeptide repeat proteins"/>
    <property type="match status" value="1"/>
</dbReference>
<dbReference type="PANTHER" id="PTHR43378">
    <property type="entry name" value="UDP-3-O-ACYLGLUCOSAMINE N-ACYLTRANSFERASE"/>
    <property type="match status" value="1"/>
</dbReference>
<dbReference type="PROSITE" id="PS00101">
    <property type="entry name" value="HEXAPEP_TRANSFERASES"/>
    <property type="match status" value="1"/>
</dbReference>
<dbReference type="SUPFAM" id="SSF51161">
    <property type="entry name" value="Trimeric LpxA-like enzymes"/>
    <property type="match status" value="1"/>
</dbReference>
<dbReference type="InterPro" id="IPR018357">
    <property type="entry name" value="Hexapep_transf_CS"/>
</dbReference>
<dbReference type="InterPro" id="IPR001451">
    <property type="entry name" value="Hexapep"/>
</dbReference>
<dbReference type="Pfam" id="PF00132">
    <property type="entry name" value="Hexapep"/>
    <property type="match status" value="2"/>
</dbReference>
<evidence type="ECO:0000256" key="4">
    <source>
        <dbReference type="ARBA" id="ARBA00023098"/>
    </source>
</evidence>
<evidence type="ECO:0000313" key="7">
    <source>
        <dbReference type="EMBL" id="VFT91316.1"/>
    </source>
</evidence>
<proteinExistence type="predicted"/>
<keyword evidence="1" id="KW-0444">Lipid biosynthesis</keyword>
<evidence type="ECO:0000256" key="1">
    <source>
        <dbReference type="ARBA" id="ARBA00022516"/>
    </source>
</evidence>
<name>A0A485L0X0_9STRA</name>
<evidence type="ECO:0000256" key="5">
    <source>
        <dbReference type="ARBA" id="ARBA00023315"/>
    </source>
</evidence>
<dbReference type="EMBL" id="CAADRA010005564">
    <property type="protein sequence ID" value="VFT91316.1"/>
    <property type="molecule type" value="Genomic_DNA"/>
</dbReference>
<keyword evidence="8" id="KW-1185">Reference proteome</keyword>
<dbReference type="InterPro" id="IPR011004">
    <property type="entry name" value="Trimer_LpxA-like_sf"/>
</dbReference>
<keyword evidence="5" id="KW-0012">Acyltransferase</keyword>
<reference evidence="7 8" key="1">
    <citation type="submission" date="2019-03" db="EMBL/GenBank/DDBJ databases">
        <authorList>
            <person name="Gaulin E."/>
            <person name="Dumas B."/>
        </authorList>
    </citation>
    <scope>NUCLEOTIDE SEQUENCE [LARGE SCALE GENOMIC DNA]</scope>
    <source>
        <strain evidence="7">CBS 568.67</strain>
    </source>
</reference>
<evidence type="ECO:0000313" key="8">
    <source>
        <dbReference type="Proteomes" id="UP000332933"/>
    </source>
</evidence>
<dbReference type="OrthoDB" id="2355at2759"/>
<reference evidence="6" key="2">
    <citation type="submission" date="2019-06" db="EMBL/GenBank/DDBJ databases">
        <title>Genomics analysis of Aphanomyces spp. identifies a new class of oomycete effector associated with host adaptation.</title>
        <authorList>
            <person name="Gaulin E."/>
        </authorList>
    </citation>
    <scope>NUCLEOTIDE SEQUENCE</scope>
    <source>
        <strain evidence="6">CBS 578.67</strain>
    </source>
</reference>
<keyword evidence="4" id="KW-0443">Lipid metabolism</keyword>
<gene>
    <name evidence="7" type="primary">Aste57867_14494</name>
    <name evidence="6" type="ORF">As57867_014440</name>
    <name evidence="7" type="ORF">ASTE57867_14494</name>
</gene>
<dbReference type="InterPro" id="IPR007691">
    <property type="entry name" value="LpxD"/>
</dbReference>
<dbReference type="NCBIfam" id="NF002060">
    <property type="entry name" value="PRK00892.1"/>
    <property type="match status" value="1"/>
</dbReference>
<dbReference type="Proteomes" id="UP000332933">
    <property type="component" value="Unassembled WGS sequence"/>
</dbReference>
<sequence length="258" mass="26896">MSLLVRRRYSACAATAAAPLLAFVHPTAQVDPSVSLAPYVVVEAHAVVRANCKIGAGAVVGESVIVGQDSSIGSHVTLANCTVGKRAVIHAGARIGQDGFGFLLNEAGGDHAKKPQTLMVEIHDDVEIGYDFNPSRRLMCSSANCTIDRGSWRNTIIGAGTKMDNLIQIGHNVHVGRGCIFCAQTGIAGSTTIGNHVVIGGQVGVAQHLTIGDNVRIAAKSGVMHNIPAQSTFGGVPAVPIMQYRRAAAFLRDAGLKK</sequence>
<dbReference type="PANTHER" id="PTHR43378:SF2">
    <property type="entry name" value="UDP-3-O-ACYLGLUCOSAMINE N-ACYLTRANSFERASE 1, MITOCHONDRIAL-RELATED"/>
    <property type="match status" value="1"/>
</dbReference>
<evidence type="ECO:0000313" key="6">
    <source>
        <dbReference type="EMBL" id="KAF0694655.1"/>
    </source>
</evidence>
<organism evidence="7 8">
    <name type="scientific">Aphanomyces stellatus</name>
    <dbReference type="NCBI Taxonomy" id="120398"/>
    <lineage>
        <taxon>Eukaryota</taxon>
        <taxon>Sar</taxon>
        <taxon>Stramenopiles</taxon>
        <taxon>Oomycota</taxon>
        <taxon>Saprolegniomycetes</taxon>
        <taxon>Saprolegniales</taxon>
        <taxon>Verrucalvaceae</taxon>
        <taxon>Aphanomyces</taxon>
    </lineage>
</organism>
<dbReference type="AlphaFoldDB" id="A0A485L0X0"/>
<dbReference type="CDD" id="cd03352">
    <property type="entry name" value="LbH_LpxD"/>
    <property type="match status" value="1"/>
</dbReference>
<dbReference type="GO" id="GO:0016020">
    <property type="term" value="C:membrane"/>
    <property type="evidence" value="ECO:0007669"/>
    <property type="project" value="GOC"/>
</dbReference>
<dbReference type="EMBL" id="VJMH01005543">
    <property type="protein sequence ID" value="KAF0694655.1"/>
    <property type="molecule type" value="Genomic_DNA"/>
</dbReference>
<keyword evidence="3" id="KW-0808">Transferase</keyword>
<dbReference type="GO" id="GO:0009245">
    <property type="term" value="P:lipid A biosynthetic process"/>
    <property type="evidence" value="ECO:0007669"/>
    <property type="project" value="UniProtKB-KW"/>
</dbReference>
<dbReference type="GO" id="GO:0016410">
    <property type="term" value="F:N-acyltransferase activity"/>
    <property type="evidence" value="ECO:0007669"/>
    <property type="project" value="InterPro"/>
</dbReference>
<accession>A0A485L0X0</accession>
<evidence type="ECO:0000256" key="3">
    <source>
        <dbReference type="ARBA" id="ARBA00022679"/>
    </source>
</evidence>
<protein>
    <submittedName>
        <fullName evidence="7">Aste57867_14494 protein</fullName>
    </submittedName>
</protein>
<keyword evidence="2" id="KW-0441">Lipid A biosynthesis</keyword>
<evidence type="ECO:0000256" key="2">
    <source>
        <dbReference type="ARBA" id="ARBA00022556"/>
    </source>
</evidence>